<evidence type="ECO:0000313" key="2">
    <source>
        <dbReference type="Proteomes" id="UP000252172"/>
    </source>
</evidence>
<dbReference type="InterPro" id="IPR036388">
    <property type="entry name" value="WH-like_DNA-bd_sf"/>
</dbReference>
<keyword evidence="2" id="KW-1185">Reference proteome</keyword>
<organism evidence="1 2">
    <name type="scientific">Chryseobacterium lacus</name>
    <dbReference type="NCBI Taxonomy" id="2058346"/>
    <lineage>
        <taxon>Bacteria</taxon>
        <taxon>Pseudomonadati</taxon>
        <taxon>Bacteroidota</taxon>
        <taxon>Flavobacteriia</taxon>
        <taxon>Flavobacteriales</taxon>
        <taxon>Weeksellaceae</taxon>
        <taxon>Chryseobacterium group</taxon>
        <taxon>Chryseobacterium</taxon>
    </lineage>
</organism>
<name>A0A368MY57_9FLAO</name>
<protein>
    <submittedName>
        <fullName evidence="1">Transcriptional regulator</fullName>
    </submittedName>
</protein>
<accession>A0A368MY57</accession>
<comment type="caution">
    <text evidence="1">The sequence shown here is derived from an EMBL/GenBank/DDBJ whole genome shotgun (WGS) entry which is preliminary data.</text>
</comment>
<gene>
    <name evidence="1" type="ORF">DQ356_07050</name>
</gene>
<dbReference type="Pfam" id="PF13412">
    <property type="entry name" value="HTH_24"/>
    <property type="match status" value="1"/>
</dbReference>
<dbReference type="InterPro" id="IPR036390">
    <property type="entry name" value="WH_DNA-bd_sf"/>
</dbReference>
<evidence type="ECO:0000313" key="1">
    <source>
        <dbReference type="EMBL" id="RCU43177.1"/>
    </source>
</evidence>
<sequence length="205" mass="23489">MKQSLGDRILMILKENDEISVAALANELGITKEGARLHLLKLTEMDLVKNIRKNEGVGRPVTYYSLSHKGHSKFPNTHATVTVELLRSVKKLLGENAVNLLINDRENQIYQRYEQEIQNSNTMEERLEYLSKIRSEEGYMAEWKTENGKYLYIQNHCPIGAAAAECRGFCNAELTSFKKLIGGEFQIERVQHILSGAHRCIYKIY</sequence>
<proteinExistence type="predicted"/>
<dbReference type="SUPFAM" id="SSF46785">
    <property type="entry name" value="Winged helix' DNA-binding domain"/>
    <property type="match status" value="1"/>
</dbReference>
<dbReference type="OrthoDB" id="155998at2"/>
<dbReference type="EMBL" id="QPIE01000004">
    <property type="protein sequence ID" value="RCU43177.1"/>
    <property type="molecule type" value="Genomic_DNA"/>
</dbReference>
<reference evidence="1 2" key="1">
    <citation type="submission" date="2018-07" db="EMBL/GenBank/DDBJ databases">
        <title>Chryseobacterium lacus sp. nov., isolated from lake water.</title>
        <authorList>
            <person name="Li C.-M."/>
        </authorList>
    </citation>
    <scope>NUCLEOTIDE SEQUENCE [LARGE SCALE GENOMIC DNA]</scope>
    <source>
        <strain evidence="1 2">YLOS41</strain>
    </source>
</reference>
<dbReference type="RefSeq" id="WP_114303764.1">
    <property type="nucleotide sequence ID" value="NZ_QPIE01000004.1"/>
</dbReference>
<dbReference type="AlphaFoldDB" id="A0A368MY57"/>
<dbReference type="Proteomes" id="UP000252172">
    <property type="component" value="Unassembled WGS sequence"/>
</dbReference>
<dbReference type="Gene3D" id="1.10.10.10">
    <property type="entry name" value="Winged helix-like DNA-binding domain superfamily/Winged helix DNA-binding domain"/>
    <property type="match status" value="1"/>
</dbReference>